<evidence type="ECO:0008006" key="3">
    <source>
        <dbReference type="Google" id="ProtNLM"/>
    </source>
</evidence>
<proteinExistence type="predicted"/>
<accession>A0A2M7XHB8</accession>
<comment type="caution">
    <text evidence="1">The sequence shown here is derived from an EMBL/GenBank/DDBJ whole genome shotgun (WGS) entry which is preliminary data.</text>
</comment>
<dbReference type="Proteomes" id="UP000229749">
    <property type="component" value="Unassembled WGS sequence"/>
</dbReference>
<protein>
    <recommendedName>
        <fullName evidence="3">Adenylate kinase</fullName>
    </recommendedName>
</protein>
<sequence>MSEVHSGSLSFKTPLMFTDGTKIYQKLTQEYITHKKGLFILAPSGAGKTYFIKNQKKKDWLDGDVIWEASNAHPKGAWWLESLEVTDEIDQRSDVITTQAKRLGFWIMGASNFWLKPDAIVLPNWSTHKKYIRIREQTNYDGGATSDRLSQVLKHRKWIHGWTKKGVPAFKSIDEAVDYLVISSKR</sequence>
<dbReference type="EMBL" id="PFWS01000036">
    <property type="protein sequence ID" value="PJA47249.1"/>
    <property type="molecule type" value="Genomic_DNA"/>
</dbReference>
<name>A0A2M7XHB8_9BACT</name>
<dbReference type="AlphaFoldDB" id="A0A2M7XHB8"/>
<evidence type="ECO:0000313" key="1">
    <source>
        <dbReference type="EMBL" id="PJA47249.1"/>
    </source>
</evidence>
<gene>
    <name evidence="1" type="ORF">CO172_02385</name>
</gene>
<reference evidence="2" key="1">
    <citation type="submission" date="2017-09" db="EMBL/GenBank/DDBJ databases">
        <title>Depth-based differentiation of microbial function through sediment-hosted aquifers and enrichment of novel symbionts in the deep terrestrial subsurface.</title>
        <authorList>
            <person name="Probst A.J."/>
            <person name="Ladd B."/>
            <person name="Jarett J.K."/>
            <person name="Geller-Mcgrath D.E."/>
            <person name="Sieber C.M.K."/>
            <person name="Emerson J.B."/>
            <person name="Anantharaman K."/>
            <person name="Thomas B.C."/>
            <person name="Malmstrom R."/>
            <person name="Stieglmeier M."/>
            <person name="Klingl A."/>
            <person name="Woyke T."/>
            <person name="Ryan C.M."/>
            <person name="Banfield J.F."/>
        </authorList>
    </citation>
    <scope>NUCLEOTIDE SEQUENCE [LARGE SCALE GENOMIC DNA]</scope>
</reference>
<organism evidence="1 2">
    <name type="scientific">Candidatus Uhrbacteria bacterium CG_4_9_14_3_um_filter_36_7</name>
    <dbReference type="NCBI Taxonomy" id="1975033"/>
    <lineage>
        <taxon>Bacteria</taxon>
        <taxon>Candidatus Uhriibacteriota</taxon>
    </lineage>
</organism>
<evidence type="ECO:0000313" key="2">
    <source>
        <dbReference type="Proteomes" id="UP000229749"/>
    </source>
</evidence>